<reference evidence="10 11" key="1">
    <citation type="submission" date="2019-10" db="EMBL/GenBank/DDBJ databases">
        <title>The Genome Sequence of Clostridium tarantellae Isolated from Fish Brain.</title>
        <authorList>
            <person name="Bano L."/>
            <person name="Kiel M."/>
            <person name="Sales G."/>
            <person name="Doxey A.C."/>
            <person name="Mansfield M.J."/>
            <person name="Schiavone M."/>
            <person name="Rossetto O."/>
            <person name="Pirazzini M."/>
            <person name="Dobrindt U."/>
            <person name="Montecucco C."/>
        </authorList>
    </citation>
    <scope>NUCLEOTIDE SEQUENCE [LARGE SCALE GENOMIC DNA]</scope>
    <source>
        <strain evidence="10 11">DSM 3997</strain>
    </source>
</reference>
<feature type="transmembrane region" description="Helical" evidence="9">
    <location>
        <begin position="586"/>
        <end position="613"/>
    </location>
</feature>
<evidence type="ECO:0000256" key="8">
    <source>
        <dbReference type="SAM" id="Coils"/>
    </source>
</evidence>
<dbReference type="Gene3D" id="1.20.1460.20">
    <property type="match status" value="1"/>
</dbReference>
<dbReference type="InterPro" id="IPR002490">
    <property type="entry name" value="V-ATPase_116kDa_su"/>
</dbReference>
<comment type="caution">
    <text evidence="10">The sequence shown here is derived from an EMBL/GenBank/DDBJ whole genome shotgun (WGS) entry which is preliminary data.</text>
</comment>
<feature type="transmembrane region" description="Helical" evidence="9">
    <location>
        <begin position="481"/>
        <end position="502"/>
    </location>
</feature>
<accession>A0A6I1MKV5</accession>
<keyword evidence="11" id="KW-1185">Reference proteome</keyword>
<dbReference type="Proteomes" id="UP000430345">
    <property type="component" value="Unassembled WGS sequence"/>
</dbReference>
<evidence type="ECO:0000256" key="1">
    <source>
        <dbReference type="ARBA" id="ARBA00004141"/>
    </source>
</evidence>
<organism evidence="10 11">
    <name type="scientific">Clostridium tarantellae</name>
    <dbReference type="NCBI Taxonomy" id="39493"/>
    <lineage>
        <taxon>Bacteria</taxon>
        <taxon>Bacillati</taxon>
        <taxon>Bacillota</taxon>
        <taxon>Clostridia</taxon>
        <taxon>Eubacteriales</taxon>
        <taxon>Clostridiaceae</taxon>
        <taxon>Clostridium</taxon>
    </lineage>
</organism>
<keyword evidence="5 9" id="KW-1133">Transmembrane helix</keyword>
<dbReference type="GO" id="GO:0016471">
    <property type="term" value="C:vacuolar proton-transporting V-type ATPase complex"/>
    <property type="evidence" value="ECO:0007669"/>
    <property type="project" value="TreeGrafter"/>
</dbReference>
<feature type="transmembrane region" description="Helical" evidence="9">
    <location>
        <begin position="508"/>
        <end position="526"/>
    </location>
</feature>
<evidence type="ECO:0000313" key="10">
    <source>
        <dbReference type="EMBL" id="MPQ42832.1"/>
    </source>
</evidence>
<dbReference type="GO" id="GO:0046961">
    <property type="term" value="F:proton-transporting ATPase activity, rotational mechanism"/>
    <property type="evidence" value="ECO:0007669"/>
    <property type="project" value="InterPro"/>
</dbReference>
<gene>
    <name evidence="10" type="ORF">GBZ86_03570</name>
</gene>
<comment type="similarity">
    <text evidence="2">Belongs to the V-ATPase 116 kDa subunit family.</text>
</comment>
<evidence type="ECO:0000256" key="6">
    <source>
        <dbReference type="ARBA" id="ARBA00023065"/>
    </source>
</evidence>
<dbReference type="Gene3D" id="3.30.70.2750">
    <property type="match status" value="1"/>
</dbReference>
<dbReference type="AlphaFoldDB" id="A0A6I1MKV5"/>
<dbReference type="GO" id="GO:0033179">
    <property type="term" value="C:proton-transporting V-type ATPase, V0 domain"/>
    <property type="evidence" value="ECO:0007669"/>
    <property type="project" value="InterPro"/>
</dbReference>
<feature type="transmembrane region" description="Helical" evidence="9">
    <location>
        <begin position="448"/>
        <end position="469"/>
    </location>
</feature>
<evidence type="ECO:0000313" key="11">
    <source>
        <dbReference type="Proteomes" id="UP000430345"/>
    </source>
</evidence>
<evidence type="ECO:0000256" key="4">
    <source>
        <dbReference type="ARBA" id="ARBA00022692"/>
    </source>
</evidence>
<evidence type="ECO:0000256" key="9">
    <source>
        <dbReference type="SAM" id="Phobius"/>
    </source>
</evidence>
<evidence type="ECO:0000256" key="2">
    <source>
        <dbReference type="ARBA" id="ARBA00009904"/>
    </source>
</evidence>
<dbReference type="GO" id="GO:0007035">
    <property type="term" value="P:vacuolar acidification"/>
    <property type="evidence" value="ECO:0007669"/>
    <property type="project" value="TreeGrafter"/>
</dbReference>
<proteinExistence type="inferred from homology"/>
<dbReference type="Gene3D" id="3.30.70.2170">
    <property type="match status" value="1"/>
</dbReference>
<feature type="coiled-coil region" evidence="8">
    <location>
        <begin position="53"/>
        <end position="80"/>
    </location>
</feature>
<feature type="transmembrane region" description="Helical" evidence="9">
    <location>
        <begin position="410"/>
        <end position="428"/>
    </location>
</feature>
<keyword evidence="8" id="KW-0175">Coiled coil</keyword>
<dbReference type="PANTHER" id="PTHR11629">
    <property type="entry name" value="VACUOLAR PROTON ATPASES"/>
    <property type="match status" value="1"/>
</dbReference>
<dbReference type="EMBL" id="WHJC01000023">
    <property type="protein sequence ID" value="MPQ42832.1"/>
    <property type="molecule type" value="Genomic_DNA"/>
</dbReference>
<feature type="transmembrane region" description="Helical" evidence="9">
    <location>
        <begin position="369"/>
        <end position="398"/>
    </location>
</feature>
<protein>
    <submittedName>
        <fullName evidence="10">V-type ATP synthase subunit I</fullName>
    </submittedName>
</protein>
<feature type="coiled-coil region" evidence="8">
    <location>
        <begin position="233"/>
        <end position="260"/>
    </location>
</feature>
<dbReference type="PANTHER" id="PTHR11629:SF63">
    <property type="entry name" value="V-TYPE PROTON ATPASE SUBUNIT A"/>
    <property type="match status" value="1"/>
</dbReference>
<sequence length="650" mass="73744">MAIVKMNKFTLLTFESQKEELLRKLQAFSQVEFINLQDEEQFEKNEDFKELEKDDVDSKYAEYEEDLSKAKSALEFLTQYVPKESGLKALQDNRQSLTMEQLEDKIKNSNWEKVYKKVKEKEEHLSSLESKITKLEGEIDVLRPWVSLDAPFKSLKDLKSTSYFIGTIAKQYEQELLEKLSEQYVEIISSNNDESNILVLVNTDKKDETIEILRGFGFSTFKTDYNDIPSNLISNFQNEIQELNEKIIEVKKELFTFTDEEKILQLMYDYLYNKVTRKTVSKNFLKTKTVVTIQGWNMVDNNNKLKAICKEVLGDDYYLTFEEVKEEDINDVPIKLKNGGMTKAFESVTEMYSYPRYNEVDPTPFLTPFYLIFFGMMVADAGYGLVMLIASLIAVKFLNLEESKKQFAKFFLYLSFPTILFGLIYGSFFGDMLPLPRFIDPNNDVNKILIMSIVLGVIQIFFGLSLKAYTLVKLGKPKDAFYDVGSWIITLVSIGVIALGAQLALPDIAVKIAIGAMIFGMIVIVLTGGRAEETKGAQIGQGLYALYGITGYVGDLVSYTRLMALGLAGGSIAGAFNLLIGQFPGIAAIIFGPVLFLLAHIFNLLLSLLGAYVHTARLQYVEYFSKFYEGGGKPFAPFKASEKYVNLKKN</sequence>
<comment type="subcellular location">
    <subcellularLocation>
        <location evidence="1">Membrane</location>
        <topology evidence="1">Multi-pass membrane protein</topology>
    </subcellularLocation>
</comment>
<dbReference type="GO" id="GO:0051117">
    <property type="term" value="F:ATPase binding"/>
    <property type="evidence" value="ECO:0007669"/>
    <property type="project" value="TreeGrafter"/>
</dbReference>
<keyword evidence="7 9" id="KW-0472">Membrane</keyword>
<name>A0A6I1MKV5_9CLOT</name>
<keyword evidence="4 9" id="KW-0812">Transmembrane</keyword>
<dbReference type="OrthoDB" id="9803814at2"/>
<evidence type="ECO:0000256" key="5">
    <source>
        <dbReference type="ARBA" id="ARBA00022989"/>
    </source>
</evidence>
<keyword evidence="6" id="KW-0406">Ion transport</keyword>
<evidence type="ECO:0000256" key="7">
    <source>
        <dbReference type="ARBA" id="ARBA00023136"/>
    </source>
</evidence>
<evidence type="ECO:0000256" key="3">
    <source>
        <dbReference type="ARBA" id="ARBA00022448"/>
    </source>
</evidence>
<dbReference type="RefSeq" id="WP_152887809.1">
    <property type="nucleotide sequence ID" value="NZ_WHJC01000023.1"/>
</dbReference>
<dbReference type="Pfam" id="PF01496">
    <property type="entry name" value="V_ATPase_I"/>
    <property type="match status" value="2"/>
</dbReference>
<keyword evidence="3" id="KW-0813">Transport</keyword>